<dbReference type="InParanoid" id="A0A165DF57"/>
<dbReference type="Gene3D" id="3.80.10.10">
    <property type="entry name" value="Ribonuclease Inhibitor"/>
    <property type="match status" value="1"/>
</dbReference>
<keyword evidence="3" id="KW-1185">Reference proteome</keyword>
<evidence type="ECO:0000313" key="2">
    <source>
        <dbReference type="EMBL" id="KZV84408.1"/>
    </source>
</evidence>
<name>A0A165DF57_EXIGL</name>
<sequence length="519" mass="57134">MSPTAEDESLALLLDGERIVLRELEAQAERALKDRAAATEKVRAATAAFFAAANAVDRTQDVLARVRGALASVERPCNSAPTTSSRPRVLNDDVLAEIFKFYANSVVGTTSAEAVDDGAHGIQSPFTVASVSRQWRAAALATPSIWTVVEIYYNTDNLDDYLTMMIERSGTLSLDLKAMQVPLKDRAESPMRDSNLGFVLRRARKIDIDFSGDEFHFPTSFLALFQAPMPLLERVVLRFPLESNGVIHYQQGTRLFTLCPRLSDLGIDTLPVEYIRPCTLPDLRRFSVQRRISDEELIALCQAWPNLETLRVATISHSAHHPQLQPLLLPRLRKLHCTRPKGPLRLLPGAMTPALSDLSLVCTPASFTDMRGFIGLSPLASLTKLTLATDDEGLFPTLLPSLPNVASLTLTRFSSEGAVNFLTYWTEYAPLHPQRLASLEICDTAFNADVLQALVSFVTLRHEAAVPNTAHALQSLLIVNPSAGDVFGNYAIPPWITSRLQQLVLNVHIDSGTSADWEL</sequence>
<evidence type="ECO:0000256" key="1">
    <source>
        <dbReference type="SAM" id="Coils"/>
    </source>
</evidence>
<dbReference type="Proteomes" id="UP000077266">
    <property type="component" value="Unassembled WGS sequence"/>
</dbReference>
<protein>
    <recommendedName>
        <fullName evidence="4">F-box domain-containing protein</fullName>
    </recommendedName>
</protein>
<dbReference type="OrthoDB" id="2269034at2759"/>
<evidence type="ECO:0008006" key="4">
    <source>
        <dbReference type="Google" id="ProtNLM"/>
    </source>
</evidence>
<dbReference type="EMBL" id="KV426226">
    <property type="protein sequence ID" value="KZV84408.1"/>
    <property type="molecule type" value="Genomic_DNA"/>
</dbReference>
<feature type="coiled-coil region" evidence="1">
    <location>
        <begin position="14"/>
        <end position="41"/>
    </location>
</feature>
<proteinExistence type="predicted"/>
<dbReference type="SUPFAM" id="SSF52047">
    <property type="entry name" value="RNI-like"/>
    <property type="match status" value="1"/>
</dbReference>
<reference evidence="2 3" key="1">
    <citation type="journal article" date="2016" name="Mol. Biol. Evol.">
        <title>Comparative Genomics of Early-Diverging Mushroom-Forming Fungi Provides Insights into the Origins of Lignocellulose Decay Capabilities.</title>
        <authorList>
            <person name="Nagy L.G."/>
            <person name="Riley R."/>
            <person name="Tritt A."/>
            <person name="Adam C."/>
            <person name="Daum C."/>
            <person name="Floudas D."/>
            <person name="Sun H."/>
            <person name="Yadav J.S."/>
            <person name="Pangilinan J."/>
            <person name="Larsson K.H."/>
            <person name="Matsuura K."/>
            <person name="Barry K."/>
            <person name="Labutti K."/>
            <person name="Kuo R."/>
            <person name="Ohm R.A."/>
            <person name="Bhattacharya S.S."/>
            <person name="Shirouzu T."/>
            <person name="Yoshinaga Y."/>
            <person name="Martin F.M."/>
            <person name="Grigoriev I.V."/>
            <person name="Hibbett D.S."/>
        </authorList>
    </citation>
    <scope>NUCLEOTIDE SEQUENCE [LARGE SCALE GENOMIC DNA]</scope>
    <source>
        <strain evidence="2 3">HHB12029</strain>
    </source>
</reference>
<organism evidence="2 3">
    <name type="scientific">Exidia glandulosa HHB12029</name>
    <dbReference type="NCBI Taxonomy" id="1314781"/>
    <lineage>
        <taxon>Eukaryota</taxon>
        <taxon>Fungi</taxon>
        <taxon>Dikarya</taxon>
        <taxon>Basidiomycota</taxon>
        <taxon>Agaricomycotina</taxon>
        <taxon>Agaricomycetes</taxon>
        <taxon>Auriculariales</taxon>
        <taxon>Exidiaceae</taxon>
        <taxon>Exidia</taxon>
    </lineage>
</organism>
<dbReference type="InterPro" id="IPR032675">
    <property type="entry name" value="LRR_dom_sf"/>
</dbReference>
<dbReference type="AlphaFoldDB" id="A0A165DF57"/>
<gene>
    <name evidence="2" type="ORF">EXIGLDRAFT_842219</name>
</gene>
<accession>A0A165DF57</accession>
<keyword evidence="1" id="KW-0175">Coiled coil</keyword>
<evidence type="ECO:0000313" key="3">
    <source>
        <dbReference type="Proteomes" id="UP000077266"/>
    </source>
</evidence>